<dbReference type="InterPro" id="IPR036134">
    <property type="entry name" value="Crypto/Photolyase_FAD-like_sf"/>
</dbReference>
<dbReference type="InterPro" id="IPR002081">
    <property type="entry name" value="Cryptochrome/DNA_photolyase_1"/>
</dbReference>
<comment type="cofactor">
    <cofactor evidence="1">
        <name>(6R)-5,10-methylene-5,6,7,8-tetrahydrofolate</name>
        <dbReference type="ChEBI" id="CHEBI:15636"/>
    </cofactor>
</comment>
<reference evidence="7" key="1">
    <citation type="journal article" date="2019" name="Int. J. Syst. Evol. Microbiol.">
        <title>The Global Catalogue of Microorganisms (GCM) 10K type strain sequencing project: providing services to taxonomists for standard genome sequencing and annotation.</title>
        <authorList>
            <consortium name="The Broad Institute Genomics Platform"/>
            <consortium name="The Broad Institute Genome Sequencing Center for Infectious Disease"/>
            <person name="Wu L."/>
            <person name="Ma J."/>
        </authorList>
    </citation>
    <scope>NUCLEOTIDE SEQUENCE [LARGE SCALE GENOMIC DNA]</scope>
    <source>
        <strain evidence="7">CGMCC 1.12966</strain>
    </source>
</reference>
<comment type="caution">
    <text evidence="6">The sequence shown here is derived from an EMBL/GenBank/DDBJ whole genome shotgun (WGS) entry which is preliminary data.</text>
</comment>
<dbReference type="InterPro" id="IPR005101">
    <property type="entry name" value="Cryptochr/Photolyase_FAD-bd"/>
</dbReference>
<keyword evidence="7" id="KW-1185">Reference proteome</keyword>
<dbReference type="SUPFAM" id="SSF52425">
    <property type="entry name" value="Cryptochrome/photolyase, N-terminal domain"/>
    <property type="match status" value="1"/>
</dbReference>
<evidence type="ECO:0000256" key="1">
    <source>
        <dbReference type="ARBA" id="ARBA00001932"/>
    </source>
</evidence>
<keyword evidence="3" id="KW-0285">Flavoprotein</keyword>
<dbReference type="InterPro" id="IPR006050">
    <property type="entry name" value="DNA_photolyase_N"/>
</dbReference>
<dbReference type="EMBL" id="BNAF01000001">
    <property type="protein sequence ID" value="GHE23110.1"/>
    <property type="molecule type" value="Genomic_DNA"/>
</dbReference>
<dbReference type="Gene3D" id="3.40.50.620">
    <property type="entry name" value="HUPs"/>
    <property type="match status" value="1"/>
</dbReference>
<dbReference type="PROSITE" id="PS51645">
    <property type="entry name" value="PHR_CRY_ALPHA_BETA"/>
    <property type="match status" value="1"/>
</dbReference>
<dbReference type="Proteomes" id="UP000620550">
    <property type="component" value="Unassembled WGS sequence"/>
</dbReference>
<dbReference type="Gene3D" id="1.10.579.10">
    <property type="entry name" value="DNA Cyclobutane Dipyrimidine Photolyase, subunit A, domain 3"/>
    <property type="match status" value="1"/>
</dbReference>
<dbReference type="InterPro" id="IPR036155">
    <property type="entry name" value="Crypto/Photolyase_N_sf"/>
</dbReference>
<dbReference type="InterPro" id="IPR014729">
    <property type="entry name" value="Rossmann-like_a/b/a_fold"/>
</dbReference>
<sequence>MPIQAKQSRLFTLYLQQANILSEVFYRMTKKVILIWFRNDLRIHDNEILFEAVEKGDIVIPVYFFDPRYFEINDNGFKNTGILRANFLLECVTKLKENLQKLGADLLVFIGKPEDIIGTLCAKYDVTEVYHHREVAHRETVISEQVEATLWKAKINLKHFIGHTLYHKEDLPIPIKDIPDSFSAFKKKVEKESFVRPVLPAITRVTTHPHLEDTPMPDLVALGFSATEVAQASATSPSFRGGEDDALLAMEMTLAPAYDEPNDYNLIAPYIAHGAVSPAFYYHRIQAARTGANKKKYEKLILRLLWRDYFRFMLKKYPNIFFKNHQSHLRADESAKKLQLLLQRGSDDSMIDGLLHQVVHAGNLPYEHREVLAAYLLQELRINHLVGACFFEEYLLDYAPATTYGHWLQLAGLGTSSKDNLQISWQELAKKQYRSLAVAK</sequence>
<dbReference type="PANTHER" id="PTHR11455">
    <property type="entry name" value="CRYPTOCHROME"/>
    <property type="match status" value="1"/>
</dbReference>
<evidence type="ECO:0000256" key="2">
    <source>
        <dbReference type="ARBA" id="ARBA00001974"/>
    </source>
</evidence>
<dbReference type="RefSeq" id="WP_189624621.1">
    <property type="nucleotide sequence ID" value="NZ_BNAF01000001.1"/>
</dbReference>
<evidence type="ECO:0000256" key="3">
    <source>
        <dbReference type="ARBA" id="ARBA00022630"/>
    </source>
</evidence>
<accession>A0ABQ3HPE1</accession>
<proteinExistence type="predicted"/>
<evidence type="ECO:0000256" key="4">
    <source>
        <dbReference type="ARBA" id="ARBA00022827"/>
    </source>
</evidence>
<dbReference type="SUPFAM" id="SSF48173">
    <property type="entry name" value="Cryptochrome/photolyase FAD-binding domain"/>
    <property type="match status" value="1"/>
</dbReference>
<keyword evidence="4" id="KW-0274">FAD</keyword>
<dbReference type="Pfam" id="PF03441">
    <property type="entry name" value="FAD_binding_7"/>
    <property type="match status" value="1"/>
</dbReference>
<evidence type="ECO:0000259" key="5">
    <source>
        <dbReference type="PROSITE" id="PS51645"/>
    </source>
</evidence>
<feature type="domain" description="Photolyase/cryptochrome alpha/beta" evidence="5">
    <location>
        <begin position="31"/>
        <end position="165"/>
    </location>
</feature>
<name>A0ABQ3HPE1_9SPHI</name>
<organism evidence="6 7">
    <name type="scientific">Sphingobacterium griseoflavum</name>
    <dbReference type="NCBI Taxonomy" id="1474952"/>
    <lineage>
        <taxon>Bacteria</taxon>
        <taxon>Pseudomonadati</taxon>
        <taxon>Bacteroidota</taxon>
        <taxon>Sphingobacteriia</taxon>
        <taxon>Sphingobacteriales</taxon>
        <taxon>Sphingobacteriaceae</taxon>
        <taxon>Sphingobacterium</taxon>
    </lineage>
</organism>
<comment type="cofactor">
    <cofactor evidence="2">
        <name>FAD</name>
        <dbReference type="ChEBI" id="CHEBI:57692"/>
    </cofactor>
</comment>
<evidence type="ECO:0000313" key="7">
    <source>
        <dbReference type="Proteomes" id="UP000620550"/>
    </source>
</evidence>
<protein>
    <submittedName>
        <fullName evidence="6">Cryptochrome DASH</fullName>
    </submittedName>
</protein>
<gene>
    <name evidence="6" type="primary">cry</name>
    <name evidence="6" type="ORF">GCM10017764_00780</name>
</gene>
<dbReference type="Gene3D" id="1.25.40.80">
    <property type="match status" value="1"/>
</dbReference>
<evidence type="ECO:0000313" key="6">
    <source>
        <dbReference type="EMBL" id="GHE23110.1"/>
    </source>
</evidence>
<dbReference type="Pfam" id="PF00875">
    <property type="entry name" value="DNA_photolyase"/>
    <property type="match status" value="1"/>
</dbReference>